<dbReference type="RefSeq" id="WP_189991370.1">
    <property type="nucleotide sequence ID" value="NZ_BMZS01000007.1"/>
</dbReference>
<accession>A0A918XUU3</accession>
<dbReference type="InterPro" id="IPR009506">
    <property type="entry name" value="YjiS-like"/>
</dbReference>
<keyword evidence="3" id="KW-1185">Reference proteome</keyword>
<reference evidence="2" key="2">
    <citation type="submission" date="2020-09" db="EMBL/GenBank/DDBJ databases">
        <authorList>
            <person name="Sun Q."/>
            <person name="Kim S."/>
        </authorList>
    </citation>
    <scope>NUCLEOTIDE SEQUENCE</scope>
    <source>
        <strain evidence="2">KCTC 42651</strain>
    </source>
</reference>
<dbReference type="EMBL" id="BMZS01000007">
    <property type="protein sequence ID" value="GHD54440.1"/>
    <property type="molecule type" value="Genomic_DNA"/>
</dbReference>
<proteinExistence type="predicted"/>
<feature type="domain" description="YjiS-like" evidence="1">
    <location>
        <begin position="50"/>
        <end position="82"/>
    </location>
</feature>
<dbReference type="Proteomes" id="UP000630353">
    <property type="component" value="Unassembled WGS sequence"/>
</dbReference>
<organism evidence="2 3">
    <name type="scientific">Thalassobaculum fulvum</name>
    <dbReference type="NCBI Taxonomy" id="1633335"/>
    <lineage>
        <taxon>Bacteria</taxon>
        <taxon>Pseudomonadati</taxon>
        <taxon>Pseudomonadota</taxon>
        <taxon>Alphaproteobacteria</taxon>
        <taxon>Rhodospirillales</taxon>
        <taxon>Thalassobaculaceae</taxon>
        <taxon>Thalassobaculum</taxon>
    </lineage>
</organism>
<evidence type="ECO:0000313" key="2">
    <source>
        <dbReference type="EMBL" id="GHD54440.1"/>
    </source>
</evidence>
<dbReference type="Pfam" id="PF06568">
    <property type="entry name" value="YjiS-like"/>
    <property type="match status" value="1"/>
</dbReference>
<name>A0A918XUU3_9PROT</name>
<gene>
    <name evidence="2" type="ORF">GCM10017083_31950</name>
</gene>
<evidence type="ECO:0000313" key="3">
    <source>
        <dbReference type="Proteomes" id="UP000630353"/>
    </source>
</evidence>
<evidence type="ECO:0000259" key="1">
    <source>
        <dbReference type="Pfam" id="PF06568"/>
    </source>
</evidence>
<reference evidence="2" key="1">
    <citation type="journal article" date="2014" name="Int. J. Syst. Evol. Microbiol.">
        <title>Complete genome sequence of Corynebacterium casei LMG S-19264T (=DSM 44701T), isolated from a smear-ripened cheese.</title>
        <authorList>
            <consortium name="US DOE Joint Genome Institute (JGI-PGF)"/>
            <person name="Walter F."/>
            <person name="Albersmeier A."/>
            <person name="Kalinowski J."/>
            <person name="Ruckert C."/>
        </authorList>
    </citation>
    <scope>NUCLEOTIDE SEQUENCE</scope>
    <source>
        <strain evidence="2">KCTC 42651</strain>
    </source>
</reference>
<sequence length="137" mass="14804">MTTDTFLNDRTLHGTTVNALALAIDARRKRDAYVAGLLSRGTTSLTSLLFGRLNTWLRQRRAMAELSQLDARMMADIGLDRGAFAAGVIRRIDADRAQAIATQTLAPVTRPVTRHAAEPHLAPAVTPAAANDTRRAA</sequence>
<comment type="caution">
    <text evidence="2">The sequence shown here is derived from an EMBL/GenBank/DDBJ whole genome shotgun (WGS) entry which is preliminary data.</text>
</comment>
<dbReference type="AlphaFoldDB" id="A0A918XUU3"/>
<protein>
    <recommendedName>
        <fullName evidence="1">YjiS-like domain-containing protein</fullName>
    </recommendedName>
</protein>